<name>A0A3N2Q902_SODAK</name>
<gene>
    <name evidence="6" type="ORF">SODALDRAFT_34774</name>
</gene>
<evidence type="ECO:0000256" key="1">
    <source>
        <dbReference type="ARBA" id="ARBA00005664"/>
    </source>
</evidence>
<dbReference type="PANTHER" id="PTHR31306:SF10">
    <property type="entry name" value="ALPHA-1,6-MANNOSYLTRANSFERASE MNN11-RELATED"/>
    <property type="match status" value="1"/>
</dbReference>
<evidence type="ECO:0000313" key="6">
    <source>
        <dbReference type="EMBL" id="ROT43259.1"/>
    </source>
</evidence>
<evidence type="ECO:0000256" key="2">
    <source>
        <dbReference type="ARBA" id="ARBA00022676"/>
    </source>
</evidence>
<dbReference type="OrthoDB" id="205108at2759"/>
<organism evidence="6 7">
    <name type="scientific">Sodiomyces alkalinus (strain CBS 110278 / VKM F-3762 / F11)</name>
    <name type="common">Alkaliphilic filamentous fungus</name>
    <dbReference type="NCBI Taxonomy" id="1314773"/>
    <lineage>
        <taxon>Eukaryota</taxon>
        <taxon>Fungi</taxon>
        <taxon>Dikarya</taxon>
        <taxon>Ascomycota</taxon>
        <taxon>Pezizomycotina</taxon>
        <taxon>Sordariomycetes</taxon>
        <taxon>Hypocreomycetidae</taxon>
        <taxon>Glomerellales</taxon>
        <taxon>Plectosphaerellaceae</taxon>
        <taxon>Sodiomyces</taxon>
    </lineage>
</organism>
<keyword evidence="5" id="KW-0812">Transmembrane</keyword>
<dbReference type="GO" id="GO:0000136">
    <property type="term" value="C:mannan polymerase complex"/>
    <property type="evidence" value="ECO:0007669"/>
    <property type="project" value="TreeGrafter"/>
</dbReference>
<dbReference type="Gene3D" id="3.90.550.10">
    <property type="entry name" value="Spore Coat Polysaccharide Biosynthesis Protein SpsA, Chain A"/>
    <property type="match status" value="1"/>
</dbReference>
<evidence type="ECO:0000256" key="4">
    <source>
        <dbReference type="SAM" id="MobiDB-lite"/>
    </source>
</evidence>
<reference evidence="6 7" key="1">
    <citation type="journal article" date="2018" name="Mol. Ecol.">
        <title>The obligate alkalophilic soda-lake fungus Sodiomyces alkalinus has shifted to a protein diet.</title>
        <authorList>
            <person name="Grum-Grzhimaylo A.A."/>
            <person name="Falkoski D.L."/>
            <person name="van den Heuvel J."/>
            <person name="Valero-Jimenez C.A."/>
            <person name="Min B."/>
            <person name="Choi I.G."/>
            <person name="Lipzen A."/>
            <person name="Daum C.G."/>
            <person name="Aanen D.K."/>
            <person name="Tsang A."/>
            <person name="Henrissat B."/>
            <person name="Bilanenko E.N."/>
            <person name="de Vries R.P."/>
            <person name="van Kan J.A.L."/>
            <person name="Grigoriev I.V."/>
            <person name="Debets A.J.M."/>
        </authorList>
    </citation>
    <scope>NUCLEOTIDE SEQUENCE [LARGE SCALE GENOMIC DNA]</scope>
    <source>
        <strain evidence="6 7">F11</strain>
    </source>
</reference>
<comment type="similarity">
    <text evidence="1">Belongs to the glycosyltransferase 34 family.</text>
</comment>
<protein>
    <submittedName>
        <fullName evidence="6">Family 34 glycosyltransferase</fullName>
    </submittedName>
</protein>
<feature type="region of interest" description="Disordered" evidence="4">
    <location>
        <begin position="1"/>
        <end position="22"/>
    </location>
</feature>
<evidence type="ECO:0000256" key="3">
    <source>
        <dbReference type="ARBA" id="ARBA00022679"/>
    </source>
</evidence>
<keyword evidence="5" id="KW-1133">Transmembrane helix</keyword>
<dbReference type="STRING" id="1314773.A0A3N2Q902"/>
<dbReference type="GO" id="GO:0006487">
    <property type="term" value="P:protein N-linked glycosylation"/>
    <property type="evidence" value="ECO:0007669"/>
    <property type="project" value="TreeGrafter"/>
</dbReference>
<proteinExistence type="inferred from homology"/>
<dbReference type="Pfam" id="PF05637">
    <property type="entry name" value="Glyco_transf_34"/>
    <property type="match status" value="1"/>
</dbReference>
<dbReference type="RefSeq" id="XP_028471065.1">
    <property type="nucleotide sequence ID" value="XM_028613318.1"/>
</dbReference>
<sequence>MHFAYPSRKSSNPPPFRPRQSRIPIPTLRKGRLKSIAVIATIIIGSFWIISKLFDSRDAPLFRRPSGNPPVVLVTVLDERKHGMGHSQSIRENREQYAKRHGYETMFVHAGDYELEETAGSWARTPAMRHALTNFPECRYVWFLDQDAYIMEPAKSLEERLLEPDLLGKIMRRDISVVPNSIIKTFSHLKGGDIELVLTQDFEGLSTGSLVVRNGEWAKFFLETWFDPLYRSYKFRKAEEHALEHMVQWHPTILSKLAVVPQRTINSYIKGNEEEGFQEGDFVVRAAGCGREGAPSCEEQLSKYRATWQQAFSQA</sequence>
<dbReference type="Proteomes" id="UP000272025">
    <property type="component" value="Unassembled WGS sequence"/>
</dbReference>
<evidence type="ECO:0000313" key="7">
    <source>
        <dbReference type="Proteomes" id="UP000272025"/>
    </source>
</evidence>
<keyword evidence="5" id="KW-0472">Membrane</keyword>
<dbReference type="InterPro" id="IPR029044">
    <property type="entry name" value="Nucleotide-diphossugar_trans"/>
</dbReference>
<evidence type="ECO:0000256" key="5">
    <source>
        <dbReference type="SAM" id="Phobius"/>
    </source>
</evidence>
<dbReference type="FunFam" id="3.90.550.10:FF:000149">
    <property type="entry name" value="Alpha-1,6-mannosyltransferase subunit"/>
    <property type="match status" value="1"/>
</dbReference>
<accession>A0A3N2Q902</accession>
<keyword evidence="7" id="KW-1185">Reference proteome</keyword>
<dbReference type="PANTHER" id="PTHR31306">
    <property type="entry name" value="ALPHA-1,6-MANNOSYLTRANSFERASE MNN11-RELATED"/>
    <property type="match status" value="1"/>
</dbReference>
<dbReference type="EMBL" id="ML119051">
    <property type="protein sequence ID" value="ROT43259.1"/>
    <property type="molecule type" value="Genomic_DNA"/>
</dbReference>
<dbReference type="InterPro" id="IPR008630">
    <property type="entry name" value="Glyco_trans_34"/>
</dbReference>
<dbReference type="GO" id="GO:0000009">
    <property type="term" value="F:alpha-1,6-mannosyltransferase activity"/>
    <property type="evidence" value="ECO:0007669"/>
    <property type="project" value="TreeGrafter"/>
</dbReference>
<keyword evidence="2" id="KW-0328">Glycosyltransferase</keyword>
<dbReference type="GeneID" id="39581796"/>
<dbReference type="AlphaFoldDB" id="A0A3N2Q902"/>
<keyword evidence="3 6" id="KW-0808">Transferase</keyword>
<feature type="transmembrane region" description="Helical" evidence="5">
    <location>
        <begin position="36"/>
        <end position="54"/>
    </location>
</feature>